<evidence type="ECO:0000256" key="7">
    <source>
        <dbReference type="SAM" id="MobiDB-lite"/>
    </source>
</evidence>
<dbReference type="AlphaFoldDB" id="A0A438AJM4"/>
<evidence type="ECO:0000256" key="5">
    <source>
        <dbReference type="ARBA" id="ARBA00023014"/>
    </source>
</evidence>
<evidence type="ECO:0000313" key="10">
    <source>
        <dbReference type="Proteomes" id="UP000285908"/>
    </source>
</evidence>
<dbReference type="GO" id="GO:0140647">
    <property type="term" value="P:P450-containing electron transport chain"/>
    <property type="evidence" value="ECO:0007669"/>
    <property type="project" value="InterPro"/>
</dbReference>
<keyword evidence="2" id="KW-0001">2Fe-2S</keyword>
<dbReference type="InterPro" id="IPR036010">
    <property type="entry name" value="2Fe-2S_ferredoxin-like_sf"/>
</dbReference>
<dbReference type="InterPro" id="IPR001041">
    <property type="entry name" value="2Fe-2S_ferredoxin-type"/>
</dbReference>
<proteinExistence type="inferred from homology"/>
<dbReference type="Proteomes" id="UP000285908">
    <property type="component" value="Unassembled WGS sequence"/>
</dbReference>
<name>A0A438AJM4_9RHOB</name>
<comment type="similarity">
    <text evidence="1">Belongs to the adrenodoxin/putidaredoxin family.</text>
</comment>
<dbReference type="PROSITE" id="PS51085">
    <property type="entry name" value="2FE2S_FER_2"/>
    <property type="match status" value="1"/>
</dbReference>
<feature type="region of interest" description="Disordered" evidence="7">
    <location>
        <begin position="1"/>
        <end position="20"/>
    </location>
</feature>
<dbReference type="PANTHER" id="PTHR23426">
    <property type="entry name" value="FERREDOXIN/ADRENODOXIN"/>
    <property type="match status" value="1"/>
</dbReference>
<keyword evidence="10" id="KW-1185">Reference proteome</keyword>
<evidence type="ECO:0000256" key="4">
    <source>
        <dbReference type="ARBA" id="ARBA00023004"/>
    </source>
</evidence>
<dbReference type="Gene3D" id="3.10.20.30">
    <property type="match status" value="1"/>
</dbReference>
<dbReference type="GO" id="GO:0051537">
    <property type="term" value="F:2 iron, 2 sulfur cluster binding"/>
    <property type="evidence" value="ECO:0007669"/>
    <property type="project" value="UniProtKB-KW"/>
</dbReference>
<evidence type="ECO:0000313" key="9">
    <source>
        <dbReference type="EMBL" id="RVV98869.1"/>
    </source>
</evidence>
<dbReference type="GO" id="GO:0046872">
    <property type="term" value="F:metal ion binding"/>
    <property type="evidence" value="ECO:0007669"/>
    <property type="project" value="UniProtKB-KW"/>
</dbReference>
<dbReference type="InterPro" id="IPR012675">
    <property type="entry name" value="Beta-grasp_dom_sf"/>
</dbReference>
<keyword evidence="3" id="KW-0479">Metal-binding</keyword>
<organism evidence="9 10">
    <name type="scientific">Mesobaculum littorinae</name>
    <dbReference type="NCBI Taxonomy" id="2486419"/>
    <lineage>
        <taxon>Bacteria</taxon>
        <taxon>Pseudomonadati</taxon>
        <taxon>Pseudomonadota</taxon>
        <taxon>Alphaproteobacteria</taxon>
        <taxon>Rhodobacterales</taxon>
        <taxon>Roseobacteraceae</taxon>
        <taxon>Mesobaculum</taxon>
    </lineage>
</organism>
<dbReference type="GO" id="GO:0009055">
    <property type="term" value="F:electron transfer activity"/>
    <property type="evidence" value="ECO:0007669"/>
    <property type="project" value="TreeGrafter"/>
</dbReference>
<keyword evidence="4" id="KW-0408">Iron</keyword>
<accession>A0A438AJM4</accession>
<dbReference type="InterPro" id="IPR001055">
    <property type="entry name" value="Adrenodoxin-like"/>
</dbReference>
<feature type="domain" description="2Fe-2S ferredoxin-type" evidence="8">
    <location>
        <begin position="2"/>
        <end position="106"/>
    </location>
</feature>
<evidence type="ECO:0000256" key="1">
    <source>
        <dbReference type="ARBA" id="ARBA00010914"/>
    </source>
</evidence>
<dbReference type="SUPFAM" id="SSF54292">
    <property type="entry name" value="2Fe-2S ferredoxin-like"/>
    <property type="match status" value="1"/>
</dbReference>
<comment type="caution">
    <text evidence="9">The sequence shown here is derived from an EMBL/GenBank/DDBJ whole genome shotgun (WGS) entry which is preliminary data.</text>
</comment>
<dbReference type="CDD" id="cd00207">
    <property type="entry name" value="fer2"/>
    <property type="match status" value="1"/>
</dbReference>
<dbReference type="PANTHER" id="PTHR23426:SF65">
    <property type="entry name" value="FERREDOXIN-2, MITOCHONDRIAL"/>
    <property type="match status" value="1"/>
</dbReference>
<evidence type="ECO:0000259" key="8">
    <source>
        <dbReference type="PROSITE" id="PS51085"/>
    </source>
</evidence>
<dbReference type="InterPro" id="IPR018298">
    <property type="entry name" value="Adrenodoxin_Fe-S_BS"/>
</dbReference>
<evidence type="ECO:0000256" key="6">
    <source>
        <dbReference type="ARBA" id="ARBA00034078"/>
    </source>
</evidence>
<dbReference type="PROSITE" id="PS00814">
    <property type="entry name" value="ADX"/>
    <property type="match status" value="1"/>
</dbReference>
<gene>
    <name evidence="9" type="ORF">EKE94_08235</name>
</gene>
<keyword evidence="5" id="KW-0411">Iron-sulfur</keyword>
<dbReference type="RefSeq" id="WP_127906103.1">
    <property type="nucleotide sequence ID" value="NZ_RQXX01000002.1"/>
</dbReference>
<protein>
    <submittedName>
        <fullName evidence="9">2Fe-2S iron-sulfur cluster binding domain-containing protein</fullName>
    </submittedName>
</protein>
<dbReference type="PRINTS" id="PR00355">
    <property type="entry name" value="ADRENODOXIN"/>
</dbReference>
<dbReference type="GO" id="GO:0005829">
    <property type="term" value="C:cytosol"/>
    <property type="evidence" value="ECO:0007669"/>
    <property type="project" value="TreeGrafter"/>
</dbReference>
<sequence length="107" mass="11599">MIKVTYIHPDGSEETVEGREGDSVMSTALAQGVDGIVAECGGSMMCATCHCHVDPDWTDRTGARKDGEEDMLESAASPVDEFSRLSCQIKLTPELDGLRVRLPEEQV</sequence>
<dbReference type="Pfam" id="PF00111">
    <property type="entry name" value="Fer2"/>
    <property type="match status" value="1"/>
</dbReference>
<dbReference type="OrthoDB" id="9799640at2"/>
<comment type="cofactor">
    <cofactor evidence="6">
        <name>[2Fe-2S] cluster</name>
        <dbReference type="ChEBI" id="CHEBI:190135"/>
    </cofactor>
</comment>
<evidence type="ECO:0000256" key="3">
    <source>
        <dbReference type="ARBA" id="ARBA00022723"/>
    </source>
</evidence>
<dbReference type="EMBL" id="RQXX01000002">
    <property type="protein sequence ID" value="RVV98869.1"/>
    <property type="molecule type" value="Genomic_DNA"/>
</dbReference>
<evidence type="ECO:0000256" key="2">
    <source>
        <dbReference type="ARBA" id="ARBA00022714"/>
    </source>
</evidence>
<reference evidence="9 10" key="1">
    <citation type="submission" date="2018-11" db="EMBL/GenBank/DDBJ databases">
        <title>Mesobaculum littorinae gen. nov., sp. nov., isolated from Littorina scabra that represents a novel genus of the order Rhodobacteraceae.</title>
        <authorList>
            <person name="Li F."/>
        </authorList>
    </citation>
    <scope>NUCLEOTIDE SEQUENCE [LARGE SCALE GENOMIC DNA]</scope>
    <source>
        <strain evidence="9 10">M0103</strain>
    </source>
</reference>